<dbReference type="Proteomes" id="UP000663874">
    <property type="component" value="Unassembled WGS sequence"/>
</dbReference>
<reference evidence="1" key="1">
    <citation type="submission" date="2021-02" db="EMBL/GenBank/DDBJ databases">
        <authorList>
            <person name="Nowell W R."/>
        </authorList>
    </citation>
    <scope>NUCLEOTIDE SEQUENCE</scope>
</reference>
<dbReference type="AlphaFoldDB" id="A0A820E6U0"/>
<proteinExistence type="predicted"/>
<comment type="caution">
    <text evidence="1">The sequence shown here is derived from an EMBL/GenBank/DDBJ whole genome shotgun (WGS) entry which is preliminary data.</text>
</comment>
<organism evidence="1 2">
    <name type="scientific">Rotaria sordida</name>
    <dbReference type="NCBI Taxonomy" id="392033"/>
    <lineage>
        <taxon>Eukaryota</taxon>
        <taxon>Metazoa</taxon>
        <taxon>Spiralia</taxon>
        <taxon>Gnathifera</taxon>
        <taxon>Rotifera</taxon>
        <taxon>Eurotatoria</taxon>
        <taxon>Bdelloidea</taxon>
        <taxon>Philodinida</taxon>
        <taxon>Philodinidae</taxon>
        <taxon>Rotaria</taxon>
    </lineage>
</organism>
<evidence type="ECO:0000313" key="2">
    <source>
        <dbReference type="Proteomes" id="UP000663874"/>
    </source>
</evidence>
<sequence>STYLGYHTLPSSSIHNSSTLSVHASPLLTRLTVVNFDTDSTSLRVLIRADWSDNNSTLTWKTPNDIRSFHLQVCTSNIV</sequence>
<protein>
    <submittedName>
        <fullName evidence="1">Uncharacterized protein</fullName>
    </submittedName>
</protein>
<feature type="non-terminal residue" evidence="1">
    <location>
        <position position="1"/>
    </location>
</feature>
<accession>A0A820E6U0</accession>
<gene>
    <name evidence="1" type="ORF">FNK824_LOCUS38197</name>
</gene>
<evidence type="ECO:0000313" key="1">
    <source>
        <dbReference type="EMBL" id="CAF4241716.1"/>
    </source>
</evidence>
<dbReference type="EMBL" id="CAJOBE010021128">
    <property type="protein sequence ID" value="CAF4241716.1"/>
    <property type="molecule type" value="Genomic_DNA"/>
</dbReference>
<name>A0A820E6U0_9BILA</name>